<dbReference type="PROSITE" id="PS51257">
    <property type="entry name" value="PROKAR_LIPOPROTEIN"/>
    <property type="match status" value="1"/>
</dbReference>
<keyword evidence="10" id="KW-1185">Reference proteome</keyword>
<feature type="transmembrane region" description="Helical" evidence="7">
    <location>
        <begin position="202"/>
        <end position="222"/>
    </location>
</feature>
<evidence type="ECO:0000256" key="1">
    <source>
        <dbReference type="ARBA" id="ARBA00004141"/>
    </source>
</evidence>
<evidence type="ECO:0000256" key="5">
    <source>
        <dbReference type="ARBA" id="ARBA00038359"/>
    </source>
</evidence>
<feature type="region of interest" description="Disordered" evidence="6">
    <location>
        <begin position="278"/>
        <end position="450"/>
    </location>
</feature>
<feature type="compositionally biased region" description="Low complexity" evidence="6">
    <location>
        <begin position="329"/>
        <end position="339"/>
    </location>
</feature>
<dbReference type="PANTHER" id="PTHR33048">
    <property type="entry name" value="PTH11-LIKE INTEGRAL MEMBRANE PROTEIN (AFU_ORTHOLOGUE AFUA_5G11245)"/>
    <property type="match status" value="1"/>
</dbReference>
<evidence type="ECO:0000313" key="9">
    <source>
        <dbReference type="EMBL" id="KAK8235985.1"/>
    </source>
</evidence>
<feature type="transmembrane region" description="Helical" evidence="7">
    <location>
        <begin position="167"/>
        <end position="190"/>
    </location>
</feature>
<feature type="compositionally biased region" description="Polar residues" evidence="6">
    <location>
        <begin position="401"/>
        <end position="414"/>
    </location>
</feature>
<dbReference type="InterPro" id="IPR052337">
    <property type="entry name" value="SAT4-like"/>
</dbReference>
<evidence type="ECO:0000256" key="6">
    <source>
        <dbReference type="SAM" id="MobiDB-lite"/>
    </source>
</evidence>
<evidence type="ECO:0000313" key="10">
    <source>
        <dbReference type="Proteomes" id="UP001492380"/>
    </source>
</evidence>
<evidence type="ECO:0000256" key="3">
    <source>
        <dbReference type="ARBA" id="ARBA00022989"/>
    </source>
</evidence>
<dbReference type="Pfam" id="PF20684">
    <property type="entry name" value="Fung_rhodopsin"/>
    <property type="match status" value="1"/>
</dbReference>
<feature type="domain" description="Rhodopsin" evidence="8">
    <location>
        <begin position="26"/>
        <end position="267"/>
    </location>
</feature>
<protein>
    <recommendedName>
        <fullName evidence="8">Rhodopsin domain-containing protein</fullName>
    </recommendedName>
</protein>
<feature type="compositionally biased region" description="Gly residues" evidence="6">
    <location>
        <begin position="302"/>
        <end position="328"/>
    </location>
</feature>
<dbReference type="EMBL" id="JBBWRZ010000005">
    <property type="protein sequence ID" value="KAK8235985.1"/>
    <property type="molecule type" value="Genomic_DNA"/>
</dbReference>
<sequence length="450" mass="48363">MVAAEGKDTLVTCIIVTVVACIVVALRLYSRLVLVGGVGWDDLIITSSLILIIVLAVVASQQVRHGLGKHVWENPPEETATLFKYVFASIIIYLISLCLTKLSILLQYLRIFGTQPAMRIACFATIAFVVTYTFVAGGMNIFNCKPIHYFWSRALDPTGGSCLDFEAVWFTHAGINIFSDFLMIVLPMPVLRSLKIHRRQKVALMAIFAFGSFGGVTAILRLKSLARVSKSNDVTYDNTGALLWSTVECNVAIMCASLPSLKVLVSRYFPHLLSTIGSGSRSNPASGRYARSGRRSWRFGSGSRGLGGGGGGGGGLGGSGGMGSGTGNTGTTVTDGSGSDLYGLKQLSDPASHGIKSPHLYGTDKKPSSKSRDRSRRKSAVKTQIAKARSRDGLEDEGSSDESGNIKVTTVMSQQRERTSSYFSAHEGDGGLSEGESMAESERRFFRRVP</sequence>
<feature type="transmembrane region" description="Helical" evidence="7">
    <location>
        <begin position="42"/>
        <end position="62"/>
    </location>
</feature>
<evidence type="ECO:0000259" key="8">
    <source>
        <dbReference type="Pfam" id="PF20684"/>
    </source>
</evidence>
<keyword evidence="3 7" id="KW-1133">Transmembrane helix</keyword>
<proteinExistence type="inferred from homology"/>
<dbReference type="Proteomes" id="UP001492380">
    <property type="component" value="Unassembled WGS sequence"/>
</dbReference>
<evidence type="ECO:0000256" key="4">
    <source>
        <dbReference type="ARBA" id="ARBA00023136"/>
    </source>
</evidence>
<keyword evidence="2 7" id="KW-0812">Transmembrane</keyword>
<organism evidence="9 10">
    <name type="scientific">Phyllosticta capitalensis</name>
    <dbReference type="NCBI Taxonomy" id="121624"/>
    <lineage>
        <taxon>Eukaryota</taxon>
        <taxon>Fungi</taxon>
        <taxon>Dikarya</taxon>
        <taxon>Ascomycota</taxon>
        <taxon>Pezizomycotina</taxon>
        <taxon>Dothideomycetes</taxon>
        <taxon>Dothideomycetes incertae sedis</taxon>
        <taxon>Botryosphaeriales</taxon>
        <taxon>Phyllostictaceae</taxon>
        <taxon>Phyllosticta</taxon>
    </lineage>
</organism>
<comment type="caution">
    <text evidence="9">The sequence shown here is derived from an EMBL/GenBank/DDBJ whole genome shotgun (WGS) entry which is preliminary data.</text>
</comment>
<name>A0ABR1YRA4_9PEZI</name>
<feature type="transmembrane region" description="Helical" evidence="7">
    <location>
        <begin position="120"/>
        <end position="142"/>
    </location>
</feature>
<dbReference type="PANTHER" id="PTHR33048:SF132">
    <property type="entry name" value="MEMBRANE PROTEIN, PUTATIVE (AFU_ORTHOLOGUE AFUA_6G07820)-RELATED"/>
    <property type="match status" value="1"/>
</dbReference>
<feature type="transmembrane region" description="Helical" evidence="7">
    <location>
        <begin position="12"/>
        <end position="30"/>
    </location>
</feature>
<comment type="similarity">
    <text evidence="5">Belongs to the SAT4 family.</text>
</comment>
<feature type="transmembrane region" description="Helical" evidence="7">
    <location>
        <begin position="82"/>
        <end position="108"/>
    </location>
</feature>
<feature type="compositionally biased region" description="Basic and acidic residues" evidence="6">
    <location>
        <begin position="362"/>
        <end position="372"/>
    </location>
</feature>
<reference evidence="9 10" key="1">
    <citation type="submission" date="2024-04" db="EMBL/GenBank/DDBJ databases">
        <title>Phyllosticta paracitricarpa is synonymous to the EU quarantine fungus P. citricarpa based on phylogenomic analyses.</title>
        <authorList>
            <consortium name="Lawrence Berkeley National Laboratory"/>
            <person name="Van Ingen-Buijs V.A."/>
            <person name="Van Westerhoven A.C."/>
            <person name="Haridas S."/>
            <person name="Skiadas P."/>
            <person name="Martin F."/>
            <person name="Groenewald J.Z."/>
            <person name="Crous P.W."/>
            <person name="Seidl M.F."/>
        </authorList>
    </citation>
    <scope>NUCLEOTIDE SEQUENCE [LARGE SCALE GENOMIC DNA]</scope>
    <source>
        <strain evidence="9 10">CBS 123374</strain>
    </source>
</reference>
<dbReference type="InterPro" id="IPR049326">
    <property type="entry name" value="Rhodopsin_dom_fungi"/>
</dbReference>
<comment type="subcellular location">
    <subcellularLocation>
        <location evidence="1">Membrane</location>
        <topology evidence="1">Multi-pass membrane protein</topology>
    </subcellularLocation>
</comment>
<gene>
    <name evidence="9" type="ORF">HDK90DRAFT_261067</name>
</gene>
<keyword evidence="4 7" id="KW-0472">Membrane</keyword>
<evidence type="ECO:0000256" key="7">
    <source>
        <dbReference type="SAM" id="Phobius"/>
    </source>
</evidence>
<accession>A0ABR1YRA4</accession>
<evidence type="ECO:0000256" key="2">
    <source>
        <dbReference type="ARBA" id="ARBA00022692"/>
    </source>
</evidence>